<organism evidence="3 4">
    <name type="scientific">Yanghanlia caeni</name>
    <dbReference type="NCBI Taxonomy" id="3064283"/>
    <lineage>
        <taxon>Bacteria</taxon>
        <taxon>Pseudomonadati</taxon>
        <taxon>Pseudomonadota</taxon>
        <taxon>Betaproteobacteria</taxon>
        <taxon>Burkholderiales</taxon>
        <taxon>Alcaligenaceae</taxon>
        <taxon>Yanghanlia</taxon>
    </lineage>
</organism>
<dbReference type="NCBIfam" id="NF009589">
    <property type="entry name" value="PRK13030.1"/>
    <property type="match status" value="1"/>
</dbReference>
<evidence type="ECO:0000313" key="4">
    <source>
        <dbReference type="Proteomes" id="UP001232156"/>
    </source>
</evidence>
<evidence type="ECO:0000256" key="1">
    <source>
        <dbReference type="ARBA" id="ARBA00023002"/>
    </source>
</evidence>
<dbReference type="InterPro" id="IPR017896">
    <property type="entry name" value="4Fe4S_Fe-S-bd"/>
</dbReference>
<dbReference type="Gene3D" id="3.40.50.970">
    <property type="match status" value="1"/>
</dbReference>
<dbReference type="InterPro" id="IPR046667">
    <property type="entry name" value="DUF6537"/>
</dbReference>
<dbReference type="Pfam" id="PF20169">
    <property type="entry name" value="DUF6537"/>
    <property type="match status" value="1"/>
</dbReference>
<evidence type="ECO:0000313" key="3">
    <source>
        <dbReference type="EMBL" id="MDR4125132.1"/>
    </source>
</evidence>
<dbReference type="SUPFAM" id="SSF52518">
    <property type="entry name" value="Thiamin diphosphate-binding fold (THDP-binding)"/>
    <property type="match status" value="2"/>
</dbReference>
<dbReference type="InterPro" id="IPR009014">
    <property type="entry name" value="Transketo_C/PFOR_II"/>
</dbReference>
<dbReference type="InterPro" id="IPR002869">
    <property type="entry name" value="Pyrv_flavodox_OxRed_cen"/>
</dbReference>
<dbReference type="PANTHER" id="PTHR48084:SF3">
    <property type="entry name" value="SUBUNIT OF PYRUVATE:FLAVODOXIN OXIDOREDUCTASE"/>
    <property type="match status" value="1"/>
</dbReference>
<feature type="domain" description="4Fe-4S ferredoxin-type" evidence="2">
    <location>
        <begin position="615"/>
        <end position="646"/>
    </location>
</feature>
<dbReference type="NCBIfam" id="NF009588">
    <property type="entry name" value="PRK13029.1"/>
    <property type="match status" value="1"/>
</dbReference>
<sequence>MAAIPAARSYRLDDNLTAQQQRIFLTGTQALVRMLLTQRRRDRDHGLNTAGFVSGYRGSPLGGVDQALWRAQKALDAHDIRFVPAINEDLAATMVMGSQQAGLHPQRRVDGVFGMWYGKGPGVDRAGDALHHGNAAGASRQGGVLLVVGDDHTAASSSIAHSSDATLASWRIPVIHPASVEDYEYFGLWGWALSRFSGAWVAFKAITETVESGRSFVPAPVPSFAMPAEAMLRHRREYSAREFLTPAIEERMEQRLEAVRLFSEHHPLDRVLEDAPDARLGIVSVGKAALDVNAALQRLRAAGSNLPPLRHVQIGLVWPLSTQTLTRFARGLDHILVIEEKNPIVEEQILAHFYNAAQRPSVHGKRDANGAALVPAGGQLSPSLVGHALRVWMRQAADTHLPERDAHPAPLPQDITLRRPYFCSGCPHSTSTRVPEGSHAMGGVGCHYMATWMDRDTSGLTQMGGEGVDWVGLTAFVDSGHVFQNMGEGTYFHSGLLAIRQAVAARVDMTYKILFNDAVAMTGGQPVDGPISVPGLCQQLLGEGVRHVVVTTDEPQRYRNVRLPDGIRVHHRRELDALQRELREMKGVTVLIHDQTCAAEKRRRRKKQQMPEPSRRIFINTEVCEGCGDCGVQSNCLSIVPVETPFGRKRAIDQSSCNKDYTCADGFCPSFVSVEGGRPRKGHSAVSDSHRARLDALLQRLPDPSKSAQRDCNLLVVGIGGTGVVTIGAIVSMAANLENRAASVLDVTGLAQKGGAVISHVRLSAGDTPTGPVRIDAADADTAILCDAVAAMKPEAWRTLAQHRSTVIVNTHLAPPTEFTRDPEARHDAASIRHHLERAVGAHRLHSIDAHALARQHYGDTILANMIMLGHAWQRGAVPVSCAAIEQAIALNGVAVQANLAAFHLGRLSAWRPDALQDTGMPEPEYDPGRDTIDAVLERNAAALAAYQNAAYARRYEELIVRVRDAEQRVRPAAAPRLALAAARSLYQFMAIKDEYEVARLYTDGTFRRRLAEQFEGDYTLRFHMAPPLFAPKDARTGRPRKVALGPWAETVMKALAHGRHVRGTWLDIFGMQAERRMERRLLREFETVLESIVTHLDTKNYETAVALAALPQTVRGFGHVKAAAAQRYTAELARLRPLFMHHDTPHTALQHALP</sequence>
<accession>A0ABU1D3Y2</accession>
<dbReference type="RefSeq" id="WP_347286509.1">
    <property type="nucleotide sequence ID" value="NZ_JAUZQE010000006.1"/>
</dbReference>
<name>A0ABU1D3Y2_9BURK</name>
<dbReference type="EMBL" id="JAUZQE010000006">
    <property type="protein sequence ID" value="MDR4125132.1"/>
    <property type="molecule type" value="Genomic_DNA"/>
</dbReference>
<dbReference type="InterPro" id="IPR051457">
    <property type="entry name" value="2-oxoacid:Fd_oxidoreductase"/>
</dbReference>
<comment type="caution">
    <text evidence="3">The sequence shown here is derived from an EMBL/GenBank/DDBJ whole genome shotgun (WGS) entry which is preliminary data.</text>
</comment>
<keyword evidence="4" id="KW-1185">Reference proteome</keyword>
<dbReference type="InterPro" id="IPR002880">
    <property type="entry name" value="Pyrv_Fd/Flavodoxin_OxRdtase_N"/>
</dbReference>
<dbReference type="Pfam" id="PF01558">
    <property type="entry name" value="POR"/>
    <property type="match status" value="1"/>
</dbReference>
<dbReference type="PROSITE" id="PS51379">
    <property type="entry name" value="4FE4S_FER_2"/>
    <property type="match status" value="1"/>
</dbReference>
<dbReference type="CDD" id="cd07034">
    <property type="entry name" value="TPP_PYR_PFOR_IOR-alpha_like"/>
    <property type="match status" value="1"/>
</dbReference>
<gene>
    <name evidence="3" type="ORF">Q8947_03920</name>
</gene>
<dbReference type="SUPFAM" id="SSF53323">
    <property type="entry name" value="Pyruvate-ferredoxin oxidoreductase, PFOR, domain III"/>
    <property type="match status" value="1"/>
</dbReference>
<dbReference type="Proteomes" id="UP001232156">
    <property type="component" value="Unassembled WGS sequence"/>
</dbReference>
<reference evidence="3 4" key="1">
    <citation type="submission" date="2023-08" db="EMBL/GenBank/DDBJ databases">
        <title>Alcaligenaceae gen. nov., a novel taxon isolated from the sludge of Yixing Pesticide Factory.</title>
        <authorList>
            <person name="Ruan L."/>
        </authorList>
    </citation>
    <scope>NUCLEOTIDE SEQUENCE [LARGE SCALE GENOMIC DNA]</scope>
    <source>
        <strain evidence="3 4">LG-2</strain>
    </source>
</reference>
<keyword evidence="1" id="KW-0560">Oxidoreductase</keyword>
<proteinExistence type="predicted"/>
<protein>
    <submittedName>
        <fullName evidence="3">Indolepyruvate ferredoxin oxidoreductase family protein</fullName>
    </submittedName>
</protein>
<dbReference type="InterPro" id="IPR029061">
    <property type="entry name" value="THDP-binding"/>
</dbReference>
<dbReference type="Gene3D" id="3.40.920.10">
    <property type="entry name" value="Pyruvate-ferredoxin oxidoreductase, PFOR, domain III"/>
    <property type="match status" value="1"/>
</dbReference>
<dbReference type="SUPFAM" id="SSF52922">
    <property type="entry name" value="TK C-terminal domain-like"/>
    <property type="match status" value="1"/>
</dbReference>
<dbReference type="PANTHER" id="PTHR48084">
    <property type="entry name" value="2-OXOGLUTARATE OXIDOREDUCTASE SUBUNIT KORB-RELATED"/>
    <property type="match status" value="1"/>
</dbReference>
<dbReference type="InterPro" id="IPR019752">
    <property type="entry name" value="Pyrv/ketoisovalerate_OxRed_cat"/>
</dbReference>
<evidence type="ECO:0000259" key="2">
    <source>
        <dbReference type="PROSITE" id="PS51379"/>
    </source>
</evidence>